<dbReference type="Gene3D" id="3.40.50.850">
    <property type="entry name" value="Isochorismatase-like"/>
    <property type="match status" value="1"/>
</dbReference>
<evidence type="ECO:0000259" key="3">
    <source>
        <dbReference type="Pfam" id="PF00857"/>
    </source>
</evidence>
<keyword evidence="2 4" id="KW-0378">Hydrolase</keyword>
<dbReference type="InterPro" id="IPR050272">
    <property type="entry name" value="Isochorismatase-like_hydrls"/>
</dbReference>
<protein>
    <submittedName>
        <fullName evidence="4">Cysteine hydrolase</fullName>
    </submittedName>
</protein>
<dbReference type="GO" id="GO:0016787">
    <property type="term" value="F:hydrolase activity"/>
    <property type="evidence" value="ECO:0007669"/>
    <property type="project" value="UniProtKB-KW"/>
</dbReference>
<dbReference type="AlphaFoldDB" id="A0A222WRZ6"/>
<name>A0A222WRZ6_9BACL</name>
<comment type="similarity">
    <text evidence="1">Belongs to the isochorismatase family.</text>
</comment>
<dbReference type="STRING" id="172713.GCA_001705305_03618"/>
<dbReference type="CDD" id="cd01014">
    <property type="entry name" value="nicotinamidase_related"/>
    <property type="match status" value="1"/>
</dbReference>
<dbReference type="KEGG" id="pkb:B4V02_19035"/>
<dbReference type="Proteomes" id="UP000214666">
    <property type="component" value="Chromosome"/>
</dbReference>
<proteinExistence type="inferred from homology"/>
<dbReference type="RefSeq" id="WP_094155956.1">
    <property type="nucleotide sequence ID" value="NZ_CP020028.1"/>
</dbReference>
<dbReference type="OrthoDB" id="9785724at2"/>
<dbReference type="Pfam" id="PF00857">
    <property type="entry name" value="Isochorismatase"/>
    <property type="match status" value="1"/>
</dbReference>
<feature type="domain" description="Isochorismatase-like" evidence="3">
    <location>
        <begin position="5"/>
        <end position="143"/>
    </location>
</feature>
<evidence type="ECO:0000313" key="5">
    <source>
        <dbReference type="Proteomes" id="UP000214666"/>
    </source>
</evidence>
<dbReference type="InterPro" id="IPR036380">
    <property type="entry name" value="Isochorismatase-like_sf"/>
</dbReference>
<organism evidence="4 5">
    <name type="scientific">Paenibacillus kribbensis</name>
    <dbReference type="NCBI Taxonomy" id="172713"/>
    <lineage>
        <taxon>Bacteria</taxon>
        <taxon>Bacillati</taxon>
        <taxon>Bacillota</taxon>
        <taxon>Bacilli</taxon>
        <taxon>Bacillales</taxon>
        <taxon>Paenibacillaceae</taxon>
        <taxon>Paenibacillus</taxon>
    </lineage>
</organism>
<keyword evidence="5" id="KW-1185">Reference proteome</keyword>
<dbReference type="PANTHER" id="PTHR43540">
    <property type="entry name" value="PEROXYUREIDOACRYLATE/UREIDOACRYLATE AMIDOHYDROLASE-RELATED"/>
    <property type="match status" value="1"/>
</dbReference>
<evidence type="ECO:0000313" key="4">
    <source>
        <dbReference type="EMBL" id="ASR48634.1"/>
    </source>
</evidence>
<dbReference type="EMBL" id="CP020028">
    <property type="protein sequence ID" value="ASR48634.1"/>
    <property type="molecule type" value="Genomic_DNA"/>
</dbReference>
<gene>
    <name evidence="4" type="ORF">B4V02_19035</name>
</gene>
<evidence type="ECO:0000256" key="2">
    <source>
        <dbReference type="ARBA" id="ARBA00022801"/>
    </source>
</evidence>
<evidence type="ECO:0000256" key="1">
    <source>
        <dbReference type="ARBA" id="ARBA00006336"/>
    </source>
</evidence>
<reference evidence="4 5" key="1">
    <citation type="submission" date="2017-03" db="EMBL/GenBank/DDBJ databases">
        <title>Complete genome sequence of Paenibacillus Kribbensis producing bioflocculants.</title>
        <authorList>
            <person name="Lee H.-G."/>
            <person name="Oh H.-M."/>
        </authorList>
    </citation>
    <scope>NUCLEOTIDE SEQUENCE [LARGE SCALE GENOMIC DNA]</scope>
    <source>
        <strain evidence="4 5">AM49</strain>
    </source>
</reference>
<dbReference type="PANTHER" id="PTHR43540:SF14">
    <property type="entry name" value="ISOCHORISMATASE"/>
    <property type="match status" value="1"/>
</dbReference>
<accession>A0A222WRZ6</accession>
<dbReference type="InterPro" id="IPR000868">
    <property type="entry name" value="Isochorismatase-like_dom"/>
</dbReference>
<dbReference type="SUPFAM" id="SSF52499">
    <property type="entry name" value="Isochorismatase-like hydrolases"/>
    <property type="match status" value="1"/>
</dbReference>
<sequence length="176" mass="19857">MGQNVLLLIDVQQAMFMYDEKLYREQEVIANLQQLLTKARAAGTPVIFVQHTDETDEDFRENSAGWPIADAVRPLPHERIVRKSSWDSFYQTELQHVLQELGADQLVIAGMQTEFCLDTTCRSAYSLGYQNNVLVSDAHSTFDSKVLSGEQIIAHHNGVLGNRFVRLLATADVQFS</sequence>